<dbReference type="RefSeq" id="WP_108718131.1">
    <property type="nucleotide sequence ID" value="NZ_DAMDJA010000071.1"/>
</dbReference>
<proteinExistence type="predicted"/>
<reference evidence="2 3" key="1">
    <citation type="submission" date="2019-06" db="EMBL/GenBank/DDBJ databases">
        <title>Draft genome sequence of Miniimonas arenae KCTC 19750T isolated from sea sand.</title>
        <authorList>
            <person name="Park S.-J."/>
        </authorList>
    </citation>
    <scope>NUCLEOTIDE SEQUENCE [LARGE SCALE GENOMIC DNA]</scope>
    <source>
        <strain evidence="2 3">KCTC 19750</strain>
    </source>
</reference>
<dbReference type="Gene3D" id="2.40.50.140">
    <property type="entry name" value="Nucleic acid-binding proteins"/>
    <property type="match status" value="1"/>
</dbReference>
<dbReference type="Pfam" id="PF00313">
    <property type="entry name" value="CSD"/>
    <property type="match status" value="1"/>
</dbReference>
<accession>A0A5C5BAV4</accession>
<dbReference type="AlphaFoldDB" id="A0A5C5BAV4"/>
<dbReference type="InterPro" id="IPR012340">
    <property type="entry name" value="NA-bd_OB-fold"/>
</dbReference>
<name>A0A5C5BAV4_9MICO</name>
<dbReference type="EMBL" id="VENP01000037">
    <property type="protein sequence ID" value="TNU73654.1"/>
    <property type="molecule type" value="Genomic_DNA"/>
</dbReference>
<gene>
    <name evidence="2" type="ORF">FH969_10325</name>
</gene>
<dbReference type="GO" id="GO:0003676">
    <property type="term" value="F:nucleic acid binding"/>
    <property type="evidence" value="ECO:0007669"/>
    <property type="project" value="InterPro"/>
</dbReference>
<feature type="domain" description="CSD" evidence="1">
    <location>
        <begin position="1"/>
        <end position="64"/>
    </location>
</feature>
<evidence type="ECO:0000313" key="2">
    <source>
        <dbReference type="EMBL" id="TNU73654.1"/>
    </source>
</evidence>
<dbReference type="OrthoDB" id="7477356at2"/>
<organism evidence="2 3">
    <name type="scientific">Miniimonas arenae</name>
    <dbReference type="NCBI Taxonomy" id="676201"/>
    <lineage>
        <taxon>Bacteria</taxon>
        <taxon>Bacillati</taxon>
        <taxon>Actinomycetota</taxon>
        <taxon>Actinomycetes</taxon>
        <taxon>Micrococcales</taxon>
        <taxon>Beutenbergiaceae</taxon>
        <taxon>Miniimonas</taxon>
    </lineage>
</organism>
<evidence type="ECO:0000259" key="1">
    <source>
        <dbReference type="PROSITE" id="PS51857"/>
    </source>
</evidence>
<keyword evidence="3" id="KW-1185">Reference proteome</keyword>
<evidence type="ECO:0000313" key="3">
    <source>
        <dbReference type="Proteomes" id="UP000313849"/>
    </source>
</evidence>
<dbReference type="InterPro" id="IPR002059">
    <property type="entry name" value="CSP_DNA-bd"/>
</dbReference>
<dbReference type="PRINTS" id="PR00050">
    <property type="entry name" value="COLDSHOCK"/>
</dbReference>
<dbReference type="Proteomes" id="UP000313849">
    <property type="component" value="Unassembled WGS sequence"/>
</dbReference>
<comment type="caution">
    <text evidence="2">The sequence shown here is derived from an EMBL/GenBank/DDBJ whole genome shotgun (WGS) entry which is preliminary data.</text>
</comment>
<sequence>MPTGKIKFFDVDRGFGFIAGDDGSQVFLHASALPAEVTAPKPGLRVDYGVADGRKGPQALAVTVLDPTPSVVRAQRRDAEDMAPVVEDLIKLLDRAGASLRKGRYPEREFSGRLAKAMRAVADELDA</sequence>
<protein>
    <submittedName>
        <fullName evidence="2">Cold shock domain-containing protein</fullName>
    </submittedName>
</protein>
<dbReference type="PROSITE" id="PS51857">
    <property type="entry name" value="CSD_2"/>
    <property type="match status" value="1"/>
</dbReference>
<dbReference type="SUPFAM" id="SSF50249">
    <property type="entry name" value="Nucleic acid-binding proteins"/>
    <property type="match status" value="1"/>
</dbReference>
<dbReference type="InterPro" id="IPR011129">
    <property type="entry name" value="CSD"/>
</dbReference>
<dbReference type="SMART" id="SM00357">
    <property type="entry name" value="CSP"/>
    <property type="match status" value="1"/>
</dbReference>